<evidence type="ECO:0008006" key="3">
    <source>
        <dbReference type="Google" id="ProtNLM"/>
    </source>
</evidence>
<dbReference type="EMBL" id="JAGGKG010000017">
    <property type="protein sequence ID" value="MBP1906695.1"/>
    <property type="molecule type" value="Genomic_DNA"/>
</dbReference>
<organism evidence="1 2">
    <name type="scientific">Paenibacillus turicensis</name>
    <dbReference type="NCBI Taxonomy" id="160487"/>
    <lineage>
        <taxon>Bacteria</taxon>
        <taxon>Bacillati</taxon>
        <taxon>Bacillota</taxon>
        <taxon>Bacilli</taxon>
        <taxon>Bacillales</taxon>
        <taxon>Paenibacillaceae</taxon>
        <taxon>Paenibacillus</taxon>
    </lineage>
</organism>
<sequence>MERGLNHNYEAEQVLIPIGKILLYPIEEGEQGQQAHIKVKCSRIERQGRRICYQFDWQDPEGDCDWSPVFEVRSSEALLRFFGEQLAS</sequence>
<keyword evidence="2" id="KW-1185">Reference proteome</keyword>
<evidence type="ECO:0000313" key="2">
    <source>
        <dbReference type="Proteomes" id="UP001519272"/>
    </source>
</evidence>
<proteinExistence type="predicted"/>
<dbReference type="RefSeq" id="WP_210090287.1">
    <property type="nucleotide sequence ID" value="NZ_JAGGKG010000017.1"/>
</dbReference>
<dbReference type="Proteomes" id="UP001519272">
    <property type="component" value="Unassembled WGS sequence"/>
</dbReference>
<gene>
    <name evidence="1" type="ORF">J2Z32_003359</name>
</gene>
<evidence type="ECO:0000313" key="1">
    <source>
        <dbReference type="EMBL" id="MBP1906695.1"/>
    </source>
</evidence>
<name>A0ABS4FVU1_9BACL</name>
<comment type="caution">
    <text evidence="1">The sequence shown here is derived from an EMBL/GenBank/DDBJ whole genome shotgun (WGS) entry which is preliminary data.</text>
</comment>
<reference evidence="1 2" key="1">
    <citation type="submission" date="2021-03" db="EMBL/GenBank/DDBJ databases">
        <title>Genomic Encyclopedia of Type Strains, Phase IV (KMG-IV): sequencing the most valuable type-strain genomes for metagenomic binning, comparative biology and taxonomic classification.</title>
        <authorList>
            <person name="Goeker M."/>
        </authorList>
    </citation>
    <scope>NUCLEOTIDE SEQUENCE [LARGE SCALE GENOMIC DNA]</scope>
    <source>
        <strain evidence="1 2">DSM 14349</strain>
    </source>
</reference>
<protein>
    <recommendedName>
        <fullName evidence="3">Chromo domain-containing protein</fullName>
    </recommendedName>
</protein>
<accession>A0ABS4FVU1</accession>